<keyword evidence="3 4" id="KW-0413">Isomerase</keyword>
<dbReference type="InterPro" id="IPR020103">
    <property type="entry name" value="PsdUridine_synth_cat_dom_sf"/>
</dbReference>
<dbReference type="Gene3D" id="3.30.70.580">
    <property type="entry name" value="Pseudouridine synthase I, catalytic domain, N-terminal subdomain"/>
    <property type="match status" value="1"/>
</dbReference>
<dbReference type="InterPro" id="IPR020097">
    <property type="entry name" value="PsdUridine_synth_TruA_a/b_dom"/>
</dbReference>
<keyword evidence="8" id="KW-1185">Reference proteome</keyword>
<dbReference type="CDD" id="cd02570">
    <property type="entry name" value="PseudoU_synth_EcTruA"/>
    <property type="match status" value="1"/>
</dbReference>
<accession>A0ABP7VDU9</accession>
<evidence type="ECO:0000256" key="1">
    <source>
        <dbReference type="ARBA" id="ARBA00009375"/>
    </source>
</evidence>
<comment type="function">
    <text evidence="4">Formation of pseudouridine at positions 38, 39 and 40 in the anticodon stem and loop of transfer RNAs.</text>
</comment>
<dbReference type="InterPro" id="IPR020095">
    <property type="entry name" value="PsdUridine_synth_TruA_C"/>
</dbReference>
<gene>
    <name evidence="4 7" type="primary">truA</name>
    <name evidence="7" type="ORF">GCM10022410_09600</name>
</gene>
<organism evidence="7 8">
    <name type="scientific">Amphibacillus indicireducens</name>
    <dbReference type="NCBI Taxonomy" id="1076330"/>
    <lineage>
        <taxon>Bacteria</taxon>
        <taxon>Bacillati</taxon>
        <taxon>Bacillota</taxon>
        <taxon>Bacilli</taxon>
        <taxon>Bacillales</taxon>
        <taxon>Bacillaceae</taxon>
        <taxon>Amphibacillus</taxon>
    </lineage>
</organism>
<comment type="subunit">
    <text evidence="4">Homodimer.</text>
</comment>
<sequence>MRYQAIVSYDGSNYAGYQIQPDRVTIQAVIERALEKMHQGRPVKITASGRTDAGVHAHRQVFHFDSELVIPESNWKKALNSLLPDDIVILKVKETTPSFHARYDAIKKTYQYVILNSDDPSPFEANYSTYMPIKLDISLINQACADLIGEHDFTAFCAANSYVKGDKIRTIYEANCTKDKDKLILSFTGNGFLYNMVRIIVGTLIEIGQGKRPVTDIQRIISSKDRSQAGKTAPAQGLYLNHVEYEAEK</sequence>
<feature type="binding site" evidence="4">
    <location>
        <position position="110"/>
    </location>
    <ligand>
        <name>substrate</name>
    </ligand>
</feature>
<dbReference type="InterPro" id="IPR001406">
    <property type="entry name" value="PsdUridine_synth_TruA"/>
</dbReference>
<dbReference type="HAMAP" id="MF_00171">
    <property type="entry name" value="TruA"/>
    <property type="match status" value="1"/>
</dbReference>
<dbReference type="PANTHER" id="PTHR11142">
    <property type="entry name" value="PSEUDOURIDYLATE SYNTHASE"/>
    <property type="match status" value="1"/>
</dbReference>
<comment type="catalytic activity">
    <reaction evidence="4 5">
        <text>uridine(38/39/40) in tRNA = pseudouridine(38/39/40) in tRNA</text>
        <dbReference type="Rhea" id="RHEA:22376"/>
        <dbReference type="Rhea" id="RHEA-COMP:10085"/>
        <dbReference type="Rhea" id="RHEA-COMP:10087"/>
        <dbReference type="ChEBI" id="CHEBI:65314"/>
        <dbReference type="ChEBI" id="CHEBI:65315"/>
        <dbReference type="EC" id="5.4.99.12"/>
    </reaction>
</comment>
<dbReference type="InterPro" id="IPR020094">
    <property type="entry name" value="TruA/RsuA/RluB/E/F_N"/>
</dbReference>
<feature type="domain" description="Pseudouridine synthase I TruA alpha/beta" evidence="6">
    <location>
        <begin position="143"/>
        <end position="246"/>
    </location>
</feature>
<evidence type="ECO:0000313" key="8">
    <source>
        <dbReference type="Proteomes" id="UP001501734"/>
    </source>
</evidence>
<reference evidence="8" key="1">
    <citation type="journal article" date="2019" name="Int. J. Syst. Evol. Microbiol.">
        <title>The Global Catalogue of Microorganisms (GCM) 10K type strain sequencing project: providing services to taxonomists for standard genome sequencing and annotation.</title>
        <authorList>
            <consortium name="The Broad Institute Genomics Platform"/>
            <consortium name="The Broad Institute Genome Sequencing Center for Infectious Disease"/>
            <person name="Wu L."/>
            <person name="Ma J."/>
        </authorList>
    </citation>
    <scope>NUCLEOTIDE SEQUENCE [LARGE SCALE GENOMIC DNA]</scope>
    <source>
        <strain evidence="8">JCM 17250</strain>
    </source>
</reference>
<dbReference type="EC" id="5.4.99.12" evidence="4"/>
<dbReference type="Proteomes" id="UP001501734">
    <property type="component" value="Unassembled WGS sequence"/>
</dbReference>
<dbReference type="Gene3D" id="3.30.70.660">
    <property type="entry name" value="Pseudouridine synthase I, catalytic domain, C-terminal subdomain"/>
    <property type="match status" value="1"/>
</dbReference>
<dbReference type="SUPFAM" id="SSF55120">
    <property type="entry name" value="Pseudouridine synthase"/>
    <property type="match status" value="1"/>
</dbReference>
<evidence type="ECO:0000259" key="6">
    <source>
        <dbReference type="Pfam" id="PF01416"/>
    </source>
</evidence>
<feature type="active site" description="Nucleophile" evidence="4">
    <location>
        <position position="52"/>
    </location>
</feature>
<dbReference type="PANTHER" id="PTHR11142:SF0">
    <property type="entry name" value="TRNA PSEUDOURIDINE SYNTHASE-LIKE 1"/>
    <property type="match status" value="1"/>
</dbReference>
<evidence type="ECO:0000256" key="2">
    <source>
        <dbReference type="ARBA" id="ARBA00022694"/>
    </source>
</evidence>
<evidence type="ECO:0000256" key="5">
    <source>
        <dbReference type="RuleBase" id="RU003792"/>
    </source>
</evidence>
<comment type="caution">
    <text evidence="7">The sequence shown here is derived from an EMBL/GenBank/DDBJ whole genome shotgun (WGS) entry which is preliminary data.</text>
</comment>
<protein>
    <recommendedName>
        <fullName evidence="4">tRNA pseudouridine synthase A</fullName>
        <ecNumber evidence="4">5.4.99.12</ecNumber>
    </recommendedName>
    <alternativeName>
        <fullName evidence="4">tRNA pseudouridine(38-40) synthase</fullName>
    </alternativeName>
    <alternativeName>
        <fullName evidence="4">tRNA pseudouridylate synthase I</fullName>
    </alternativeName>
    <alternativeName>
        <fullName evidence="4">tRNA-uridine isomerase I</fullName>
    </alternativeName>
</protein>
<evidence type="ECO:0000256" key="4">
    <source>
        <dbReference type="HAMAP-Rule" id="MF_00171"/>
    </source>
</evidence>
<comment type="similarity">
    <text evidence="1 4 5">Belongs to the tRNA pseudouridine synthase TruA family.</text>
</comment>
<comment type="caution">
    <text evidence="4">Lacks conserved residue(s) required for the propagation of feature annotation.</text>
</comment>
<feature type="domain" description="Pseudouridine synthase I TruA alpha/beta" evidence="6">
    <location>
        <begin position="5"/>
        <end position="104"/>
    </location>
</feature>
<dbReference type="Pfam" id="PF01416">
    <property type="entry name" value="PseudoU_synth_1"/>
    <property type="match status" value="2"/>
</dbReference>
<proteinExistence type="inferred from homology"/>
<dbReference type="EMBL" id="BAABDL010000050">
    <property type="protein sequence ID" value="GAA4065179.1"/>
    <property type="molecule type" value="Genomic_DNA"/>
</dbReference>
<dbReference type="PIRSF" id="PIRSF001430">
    <property type="entry name" value="tRNA_psdUrid_synth"/>
    <property type="match status" value="1"/>
</dbReference>
<evidence type="ECO:0000256" key="3">
    <source>
        <dbReference type="ARBA" id="ARBA00023235"/>
    </source>
</evidence>
<evidence type="ECO:0000313" key="7">
    <source>
        <dbReference type="EMBL" id="GAA4065179.1"/>
    </source>
</evidence>
<dbReference type="RefSeq" id="WP_344910898.1">
    <property type="nucleotide sequence ID" value="NZ_BAABDL010000050.1"/>
</dbReference>
<keyword evidence="2 4" id="KW-0819">tRNA processing</keyword>
<dbReference type="NCBIfam" id="TIGR00071">
    <property type="entry name" value="hisT_truA"/>
    <property type="match status" value="1"/>
</dbReference>
<name>A0ABP7VDU9_9BACI</name>